<gene>
    <name evidence="1" type="ORF">N8T08_007927</name>
</gene>
<dbReference type="EMBL" id="JAOPJF010000051">
    <property type="protein sequence ID" value="KAK1142375.1"/>
    <property type="molecule type" value="Genomic_DNA"/>
</dbReference>
<dbReference type="Proteomes" id="UP001177260">
    <property type="component" value="Unassembled WGS sequence"/>
</dbReference>
<proteinExistence type="predicted"/>
<sequence>MRLLIWKLFFCLGILICCVGYGKLHFYRDPGSVFYDKDNAFEQRYSEHRKREIDDLLQSRITSTTDEDTKSGPRPALCAAFCSVQRRNAQYLETALGSLVQGLTSQERQELYLTVLIAEANASAHSSWGKQWVHNLADNIYTYNVSTEEHSYLNRLQQTSDYSEKGVYDYIYALKQCFEAGTPYVAMLEDDIILADGWLIRTLTALKRISSSGGSNWLFMRLFNQERSIGWANQNIGGNNEHWIILGIGLFLSSSALCARKRWKTARNWIGIETICIVVLILNPALIILFFQSGKASLLPPSPGVVEEPFGCCSQAMVFPREKIPMLISFLEKKRKGQVDLLLNDLAEEEQLGRYAMYPVQAQHIGLESARKTLKTEAQAIWSMAFEDLDASALRTEHLQMVSDYYSR</sequence>
<protein>
    <submittedName>
        <fullName evidence="1">Uncharacterized protein</fullName>
    </submittedName>
</protein>
<name>A0ACC3AWS2_9EURO</name>
<reference evidence="1 2" key="1">
    <citation type="journal article" date="2023" name="ACS Omega">
        <title>Identification of the Neoaspergillic Acid Biosynthesis Gene Cluster by Establishing an In Vitro CRISPR-Ribonucleoprotein Genetic System in Aspergillus melleus.</title>
        <authorList>
            <person name="Yuan B."/>
            <person name="Grau M.F."/>
            <person name="Murata R.M."/>
            <person name="Torok T."/>
            <person name="Venkateswaran K."/>
            <person name="Stajich J.E."/>
            <person name="Wang C.C.C."/>
        </authorList>
    </citation>
    <scope>NUCLEOTIDE SEQUENCE [LARGE SCALE GENOMIC DNA]</scope>
    <source>
        <strain evidence="1 2">IMV 1140</strain>
    </source>
</reference>
<comment type="caution">
    <text evidence="1">The sequence shown here is derived from an EMBL/GenBank/DDBJ whole genome shotgun (WGS) entry which is preliminary data.</text>
</comment>
<organism evidence="1 2">
    <name type="scientific">Aspergillus melleus</name>
    <dbReference type="NCBI Taxonomy" id="138277"/>
    <lineage>
        <taxon>Eukaryota</taxon>
        <taxon>Fungi</taxon>
        <taxon>Dikarya</taxon>
        <taxon>Ascomycota</taxon>
        <taxon>Pezizomycotina</taxon>
        <taxon>Eurotiomycetes</taxon>
        <taxon>Eurotiomycetidae</taxon>
        <taxon>Eurotiales</taxon>
        <taxon>Aspergillaceae</taxon>
        <taxon>Aspergillus</taxon>
        <taxon>Aspergillus subgen. Circumdati</taxon>
    </lineage>
</organism>
<keyword evidence="2" id="KW-1185">Reference proteome</keyword>
<evidence type="ECO:0000313" key="2">
    <source>
        <dbReference type="Proteomes" id="UP001177260"/>
    </source>
</evidence>
<evidence type="ECO:0000313" key="1">
    <source>
        <dbReference type="EMBL" id="KAK1142375.1"/>
    </source>
</evidence>
<accession>A0ACC3AWS2</accession>